<dbReference type="Proteomes" id="UP000295345">
    <property type="component" value="Unassembled WGS sequence"/>
</dbReference>
<dbReference type="Pfam" id="PF13649">
    <property type="entry name" value="Methyltransf_25"/>
    <property type="match status" value="1"/>
</dbReference>
<keyword evidence="1 4" id="KW-0489">Methyltransferase</keyword>
<accession>A0A4R4TVQ8</accession>
<dbReference type="InterPro" id="IPR029063">
    <property type="entry name" value="SAM-dependent_MTases_sf"/>
</dbReference>
<evidence type="ECO:0000313" key="4">
    <source>
        <dbReference type="EMBL" id="TDC79293.1"/>
    </source>
</evidence>
<sequence length="251" mass="27259">MTNDSHAPFADPHYAAAYDAFFPWEEREDFHFYLPRVMAARSVLDLGCGTGMLLHHAREAGHTGRLVGLDPAEGMLRLARRRTDVEWIRGDLSTTSFDGEFDLVVMTGHAFQEWVTDEQVRDSLAAVRAALAEGGAFGFETRNPAVRGWESWGLEYGLAVQDPAGSGGVVRMTVEAASAGEGGVVEAVTRMSGPAWPEDLVRRGPLRFLDADAIDAALAEAGLRVAERYGDFDGSPLTPASHEIVTIARRT</sequence>
<dbReference type="PANTHER" id="PTHR43861">
    <property type="entry name" value="TRANS-ACONITATE 2-METHYLTRANSFERASE-RELATED"/>
    <property type="match status" value="1"/>
</dbReference>
<dbReference type="RefSeq" id="WP_132816303.1">
    <property type="nucleotide sequence ID" value="NZ_SMKI01000019.1"/>
</dbReference>
<organism evidence="4 5">
    <name type="scientific">Streptomyces hainanensis</name>
    <dbReference type="NCBI Taxonomy" id="402648"/>
    <lineage>
        <taxon>Bacteria</taxon>
        <taxon>Bacillati</taxon>
        <taxon>Actinomycetota</taxon>
        <taxon>Actinomycetes</taxon>
        <taxon>Kitasatosporales</taxon>
        <taxon>Streptomycetaceae</taxon>
        <taxon>Streptomyces</taxon>
    </lineage>
</organism>
<dbReference type="OrthoDB" id="9811589at2"/>
<reference evidence="4 5" key="1">
    <citation type="submission" date="2019-03" db="EMBL/GenBank/DDBJ databases">
        <title>Draft genome sequences of novel Actinobacteria.</title>
        <authorList>
            <person name="Sahin N."/>
            <person name="Ay H."/>
            <person name="Saygin H."/>
        </authorList>
    </citation>
    <scope>NUCLEOTIDE SEQUENCE [LARGE SCALE GENOMIC DNA]</scope>
    <source>
        <strain evidence="4 5">DSM 41900</strain>
    </source>
</reference>
<dbReference type="Gene3D" id="3.40.50.150">
    <property type="entry name" value="Vaccinia Virus protein VP39"/>
    <property type="match status" value="1"/>
</dbReference>
<comment type="caution">
    <text evidence="4">The sequence shown here is derived from an EMBL/GenBank/DDBJ whole genome shotgun (WGS) entry which is preliminary data.</text>
</comment>
<dbReference type="AlphaFoldDB" id="A0A4R4TVQ8"/>
<evidence type="ECO:0000256" key="2">
    <source>
        <dbReference type="ARBA" id="ARBA00022679"/>
    </source>
</evidence>
<evidence type="ECO:0000313" key="5">
    <source>
        <dbReference type="Proteomes" id="UP000295345"/>
    </source>
</evidence>
<name>A0A4R4TVQ8_9ACTN</name>
<proteinExistence type="predicted"/>
<feature type="domain" description="Methyltransferase" evidence="3">
    <location>
        <begin position="43"/>
        <end position="135"/>
    </location>
</feature>
<evidence type="ECO:0000256" key="1">
    <source>
        <dbReference type="ARBA" id="ARBA00022603"/>
    </source>
</evidence>
<dbReference type="CDD" id="cd02440">
    <property type="entry name" value="AdoMet_MTases"/>
    <property type="match status" value="1"/>
</dbReference>
<dbReference type="SUPFAM" id="SSF53335">
    <property type="entry name" value="S-adenosyl-L-methionine-dependent methyltransferases"/>
    <property type="match status" value="1"/>
</dbReference>
<keyword evidence="5" id="KW-1185">Reference proteome</keyword>
<dbReference type="PANTHER" id="PTHR43861:SF1">
    <property type="entry name" value="TRANS-ACONITATE 2-METHYLTRANSFERASE"/>
    <property type="match status" value="1"/>
</dbReference>
<evidence type="ECO:0000259" key="3">
    <source>
        <dbReference type="Pfam" id="PF13649"/>
    </source>
</evidence>
<keyword evidence="2 4" id="KW-0808">Transferase</keyword>
<dbReference type="GO" id="GO:0017000">
    <property type="term" value="P:antibiotic biosynthetic process"/>
    <property type="evidence" value="ECO:0007669"/>
    <property type="project" value="UniProtKB-ARBA"/>
</dbReference>
<dbReference type="InterPro" id="IPR041698">
    <property type="entry name" value="Methyltransf_25"/>
</dbReference>
<dbReference type="EMBL" id="SMKI01000019">
    <property type="protein sequence ID" value="TDC79293.1"/>
    <property type="molecule type" value="Genomic_DNA"/>
</dbReference>
<gene>
    <name evidence="4" type="ORF">E1283_03185</name>
</gene>
<dbReference type="GO" id="GO:0008168">
    <property type="term" value="F:methyltransferase activity"/>
    <property type="evidence" value="ECO:0007669"/>
    <property type="project" value="UniProtKB-KW"/>
</dbReference>
<protein>
    <submittedName>
        <fullName evidence="4">Class I SAM-dependent methyltransferase</fullName>
    </submittedName>
</protein>
<dbReference type="GO" id="GO:0032259">
    <property type="term" value="P:methylation"/>
    <property type="evidence" value="ECO:0007669"/>
    <property type="project" value="UniProtKB-KW"/>
</dbReference>